<dbReference type="AlphaFoldDB" id="A0A1H0E615"/>
<dbReference type="Proteomes" id="UP000198778">
    <property type="component" value="Unassembled WGS sequence"/>
</dbReference>
<keyword evidence="2 3" id="KW-0040">ANK repeat</keyword>
<dbReference type="PANTHER" id="PTHR24171">
    <property type="entry name" value="ANKYRIN REPEAT DOMAIN-CONTAINING PROTEIN 39-RELATED"/>
    <property type="match status" value="1"/>
</dbReference>
<reference evidence="5" key="1">
    <citation type="submission" date="2016-10" db="EMBL/GenBank/DDBJ databases">
        <authorList>
            <person name="Varghese N."/>
            <person name="Submissions S."/>
        </authorList>
    </citation>
    <scope>NUCLEOTIDE SEQUENCE [LARGE SCALE GENOMIC DNA]</scope>
    <source>
        <strain evidence="5">CGMCC 1.10369</strain>
    </source>
</reference>
<dbReference type="SUPFAM" id="SSF48403">
    <property type="entry name" value="Ankyrin repeat"/>
    <property type="match status" value="1"/>
</dbReference>
<organism evidence="4 5">
    <name type="scientific">Alkalicoccus daliensis</name>
    <dbReference type="NCBI Taxonomy" id="745820"/>
    <lineage>
        <taxon>Bacteria</taxon>
        <taxon>Bacillati</taxon>
        <taxon>Bacillota</taxon>
        <taxon>Bacilli</taxon>
        <taxon>Bacillales</taxon>
        <taxon>Bacillaceae</taxon>
        <taxon>Alkalicoccus</taxon>
    </lineage>
</organism>
<dbReference type="InterPro" id="IPR002110">
    <property type="entry name" value="Ankyrin_rpt"/>
</dbReference>
<protein>
    <submittedName>
        <fullName evidence="4">Uncharacterized protein</fullName>
    </submittedName>
</protein>
<feature type="repeat" description="ANK" evidence="3">
    <location>
        <begin position="508"/>
        <end position="540"/>
    </location>
</feature>
<evidence type="ECO:0000256" key="3">
    <source>
        <dbReference type="PROSITE-ProRule" id="PRU00023"/>
    </source>
</evidence>
<name>A0A1H0E615_9BACI</name>
<dbReference type="InterPro" id="IPR036770">
    <property type="entry name" value="Ankyrin_rpt-contain_sf"/>
</dbReference>
<dbReference type="Gene3D" id="1.25.40.20">
    <property type="entry name" value="Ankyrin repeat-containing domain"/>
    <property type="match status" value="1"/>
</dbReference>
<evidence type="ECO:0000256" key="2">
    <source>
        <dbReference type="ARBA" id="ARBA00023043"/>
    </source>
</evidence>
<dbReference type="STRING" id="745820.SAMN04488053_103220"/>
<feature type="repeat" description="ANK" evidence="3">
    <location>
        <begin position="475"/>
        <end position="507"/>
    </location>
</feature>
<dbReference type="EMBL" id="FNIL01000003">
    <property type="protein sequence ID" value="SDN77874.1"/>
    <property type="molecule type" value="Genomic_DNA"/>
</dbReference>
<evidence type="ECO:0000313" key="4">
    <source>
        <dbReference type="EMBL" id="SDN77874.1"/>
    </source>
</evidence>
<dbReference type="SMART" id="SM00248">
    <property type="entry name" value="ANK"/>
    <property type="match status" value="3"/>
</dbReference>
<dbReference type="PROSITE" id="PS50088">
    <property type="entry name" value="ANK_REPEAT"/>
    <property type="match status" value="2"/>
</dbReference>
<keyword evidence="5" id="KW-1185">Reference proteome</keyword>
<dbReference type="OrthoDB" id="9812708at2"/>
<keyword evidence="1" id="KW-0677">Repeat</keyword>
<evidence type="ECO:0000256" key="1">
    <source>
        <dbReference type="ARBA" id="ARBA00022737"/>
    </source>
</evidence>
<dbReference type="Pfam" id="PF12796">
    <property type="entry name" value="Ank_2"/>
    <property type="match status" value="1"/>
</dbReference>
<dbReference type="PROSITE" id="PS50297">
    <property type="entry name" value="ANK_REP_REGION"/>
    <property type="match status" value="2"/>
</dbReference>
<dbReference type="RefSeq" id="WP_090842224.1">
    <property type="nucleotide sequence ID" value="NZ_FNIL01000003.1"/>
</dbReference>
<evidence type="ECO:0000313" key="5">
    <source>
        <dbReference type="Proteomes" id="UP000198778"/>
    </source>
</evidence>
<proteinExistence type="predicted"/>
<sequence length="558" mass="65494">MFLYTFLKKEWIDLYSITIDIEDNLFKSPNISMIKLRQLEEVLIKKIANYENLKIDFKIIGFNKIIFMLVDKEILPHEFKDLLLEIRKKGNEAAHNNYSNMTEAQRIFNSLFRLISWFVATYGQREYLSDLDALPMKEKVILQEYLLKAKTKVNEKNKIIEENHKENFIDFSTKFYDPFYLKVEEAEKKKQKVKEIYERDVFETIVEYKNRIELMDPLPIGTAFIDFSKMFLSNEDKVVLFYAEVNKDYSFININFDIFYAYINDSSIKNFESEQRFTLLSKLSTDNKETLQINFNEMHITNNIKDVIQVFPINFTKPPFEQDLDFRNRVKKIPPIQIGLLELKKDLYDIENEIFPCTIRTFQFADSLDLNKNDWYIQIPRDQAKVLFENSVTYYVKATFQVMDNALKIKDMIIEHNKRYEVKQRGLPKDRTKHLTPLKSFDINDLIFAVQESDVEKVKNILSLPEADVNRTNKGGVSLLQMAAARGHDEIVDLLILNGANLNIQSKNKTTPLYAASINNHLRVIERLLDAGADPNIVSNSGKTAHNILSENRYKGYI</sequence>
<accession>A0A1H0E615</accession>
<gene>
    <name evidence="4" type="ORF">SAMN04488053_103220</name>
</gene>